<dbReference type="eggNOG" id="ENOG5032SM3">
    <property type="taxonomic scope" value="Bacteria"/>
</dbReference>
<gene>
    <name evidence="1" type="ORF">AQ490_01800</name>
</gene>
<dbReference type="STRING" id="76728.AQ490_01800"/>
<keyword evidence="2" id="KW-1185">Reference proteome</keyword>
<dbReference type="InterPro" id="IPR021903">
    <property type="entry name" value="DUF3515"/>
</dbReference>
<evidence type="ECO:0000313" key="1">
    <source>
        <dbReference type="EMBL" id="KRV51176.1"/>
    </source>
</evidence>
<dbReference type="EMBL" id="LLZU01000002">
    <property type="protein sequence ID" value="KRV51176.1"/>
    <property type="molecule type" value="Genomic_DNA"/>
</dbReference>
<dbReference type="OrthoDB" id="3213819at2"/>
<sequence>MLCAVAAPALAGCFPTALEVQPPSPQGPAAELCRALHVALPKTVDGDRARDVEPDSPYTAAWGDPAVVLRCGTELPPVLDPYGDAYDPTTEAVGVEGVDWLPEQEADGVRFTTVGRRALVQVWVPKPPGAEVTAPLVDLATAVRRTVPTRL</sequence>
<evidence type="ECO:0008006" key="3">
    <source>
        <dbReference type="Google" id="ProtNLM"/>
    </source>
</evidence>
<organism evidence="1 2">
    <name type="scientific">Wenjunlia vitaminophila</name>
    <name type="common">Streptomyces vitaminophilus</name>
    <dbReference type="NCBI Taxonomy" id="76728"/>
    <lineage>
        <taxon>Bacteria</taxon>
        <taxon>Bacillati</taxon>
        <taxon>Actinomycetota</taxon>
        <taxon>Actinomycetes</taxon>
        <taxon>Kitasatosporales</taxon>
        <taxon>Streptomycetaceae</taxon>
        <taxon>Wenjunlia</taxon>
    </lineage>
</organism>
<comment type="caution">
    <text evidence="1">The sequence shown here is derived from an EMBL/GenBank/DDBJ whole genome shotgun (WGS) entry which is preliminary data.</text>
</comment>
<reference evidence="1 2" key="1">
    <citation type="submission" date="2015-10" db="EMBL/GenBank/DDBJ databases">
        <title>Draft genome sequence of pyrrolomycin-producing Streptomyces vitaminophilus.</title>
        <authorList>
            <person name="Graham D.E."/>
            <person name="Mahan K.M."/>
            <person name="Klingeman D.M."/>
            <person name="Hettich R.L."/>
            <person name="Parry R.J."/>
        </authorList>
    </citation>
    <scope>NUCLEOTIDE SEQUENCE [LARGE SCALE GENOMIC DNA]</scope>
    <source>
        <strain evidence="1 2">ATCC 31673</strain>
    </source>
</reference>
<protein>
    <recommendedName>
        <fullName evidence="3">DUF3515 domain-containing protein</fullName>
    </recommendedName>
</protein>
<evidence type="ECO:0000313" key="2">
    <source>
        <dbReference type="Proteomes" id="UP000050867"/>
    </source>
</evidence>
<dbReference type="Proteomes" id="UP000050867">
    <property type="component" value="Unassembled WGS sequence"/>
</dbReference>
<proteinExistence type="predicted"/>
<dbReference type="Pfam" id="PF12028">
    <property type="entry name" value="DUF3515"/>
    <property type="match status" value="1"/>
</dbReference>
<accession>A0A0T6LYT6</accession>
<name>A0A0T6LYT6_WENVI</name>
<dbReference type="AlphaFoldDB" id="A0A0T6LYT6"/>